<dbReference type="Proteomes" id="UP000295192">
    <property type="component" value="Unassembled WGS sequence"/>
</dbReference>
<protein>
    <recommendedName>
        <fullName evidence="1">Fibrinogen C-terminal domain-containing protein</fullName>
    </recommendedName>
</protein>
<dbReference type="OrthoDB" id="6145874at2759"/>
<dbReference type="InterPro" id="IPR014716">
    <property type="entry name" value="Fibrinogen_a/b/g_C_1"/>
</dbReference>
<accession>A0A484B2C3</accession>
<dbReference type="PANTHER" id="PTHR19143:SF327">
    <property type="entry name" value="FI21813P1-RELATED"/>
    <property type="match status" value="1"/>
</dbReference>
<comment type="caution">
    <text evidence="2">The sequence shown here is derived from an EMBL/GenBank/DDBJ whole genome shotgun (WGS) entry which is preliminary data.</text>
</comment>
<evidence type="ECO:0000259" key="1">
    <source>
        <dbReference type="PROSITE" id="PS51406"/>
    </source>
</evidence>
<dbReference type="PANTHER" id="PTHR19143">
    <property type="entry name" value="FIBRINOGEN/TENASCIN/ANGIOPOEITIN"/>
    <property type="match status" value="1"/>
</dbReference>
<dbReference type="AlphaFoldDB" id="A0A484B2C3"/>
<dbReference type="Gene3D" id="3.90.215.10">
    <property type="entry name" value="Gamma Fibrinogen, chain A, domain 1"/>
    <property type="match status" value="1"/>
</dbReference>
<proteinExistence type="predicted"/>
<dbReference type="InterPro" id="IPR050373">
    <property type="entry name" value="Fibrinogen_C-term_domain"/>
</dbReference>
<dbReference type="Pfam" id="PF00147">
    <property type="entry name" value="Fibrinogen_C"/>
    <property type="match status" value="1"/>
</dbReference>
<keyword evidence="3" id="KW-1185">Reference proteome</keyword>
<gene>
    <name evidence="2" type="ORF">AWZ03_010685</name>
</gene>
<dbReference type="InterPro" id="IPR002181">
    <property type="entry name" value="Fibrinogen_a/b/g_C_dom"/>
</dbReference>
<dbReference type="PROSITE" id="PS51406">
    <property type="entry name" value="FIBRINOGEN_C_2"/>
    <property type="match status" value="1"/>
</dbReference>
<evidence type="ECO:0000313" key="3">
    <source>
        <dbReference type="Proteomes" id="UP000295192"/>
    </source>
</evidence>
<dbReference type="GO" id="GO:0005615">
    <property type="term" value="C:extracellular space"/>
    <property type="evidence" value="ECO:0007669"/>
    <property type="project" value="TreeGrafter"/>
</dbReference>
<dbReference type="SUPFAM" id="SSF56496">
    <property type="entry name" value="Fibrinogen C-terminal domain-like"/>
    <property type="match status" value="1"/>
</dbReference>
<name>A0A484B2C3_DRONA</name>
<evidence type="ECO:0000313" key="2">
    <source>
        <dbReference type="EMBL" id="TDG42903.1"/>
    </source>
</evidence>
<reference evidence="2 3" key="1">
    <citation type="journal article" date="2019" name="J. Hered.">
        <title>An Improved Genome Assembly for Drosophila navojoa, the Basal Species in the mojavensis Cluster.</title>
        <authorList>
            <person name="Vanderlinde T."/>
            <person name="Dupim E.G."/>
            <person name="Nazario-Yepiz N.O."/>
            <person name="Carvalho A.B."/>
        </authorList>
    </citation>
    <scope>NUCLEOTIDE SEQUENCE [LARGE SCALE GENOMIC DNA]</scope>
    <source>
        <strain evidence="2">Navoj_Jal97</strain>
        <tissue evidence="2">Whole organism</tissue>
    </source>
</reference>
<dbReference type="STRING" id="7232.A0A484B2C3"/>
<feature type="domain" description="Fibrinogen C-terminal" evidence="1">
    <location>
        <begin position="36"/>
        <end position="171"/>
    </location>
</feature>
<dbReference type="SMART" id="SM00186">
    <property type="entry name" value="FBG"/>
    <property type="match status" value="1"/>
</dbReference>
<dbReference type="InterPro" id="IPR036056">
    <property type="entry name" value="Fibrinogen-like_C"/>
</dbReference>
<sequence>MSMASPAKNETQAPTTKYLQTIIELKDKQLAEQSELLEMLGGSDCQRNSIASILRLPHTEPILAPCDSKIAGPGWIVIQRRIDGTESFNLNWEEYKKGFGDIKGEYFIGLEDMYLITQSQPHELYIHLEDFNNETRYARYSNFLIGSEEESYKLLQLGNYSGNASNIMQYHINNALPKSNIYSLEDLGKNNDGERHLKSVKFTQSMIRAKSY</sequence>
<dbReference type="OMA" id="NASNIMQ"/>
<dbReference type="EMBL" id="LSRL02000190">
    <property type="protein sequence ID" value="TDG42903.1"/>
    <property type="molecule type" value="Genomic_DNA"/>
</dbReference>
<organism evidence="2 3">
    <name type="scientific">Drosophila navojoa</name>
    <name type="common">Fruit fly</name>
    <dbReference type="NCBI Taxonomy" id="7232"/>
    <lineage>
        <taxon>Eukaryota</taxon>
        <taxon>Metazoa</taxon>
        <taxon>Ecdysozoa</taxon>
        <taxon>Arthropoda</taxon>
        <taxon>Hexapoda</taxon>
        <taxon>Insecta</taxon>
        <taxon>Pterygota</taxon>
        <taxon>Neoptera</taxon>
        <taxon>Endopterygota</taxon>
        <taxon>Diptera</taxon>
        <taxon>Brachycera</taxon>
        <taxon>Muscomorpha</taxon>
        <taxon>Ephydroidea</taxon>
        <taxon>Drosophilidae</taxon>
        <taxon>Drosophila</taxon>
    </lineage>
</organism>